<keyword evidence="3" id="KW-1185">Reference proteome</keyword>
<accession>A0A392NHU6</accession>
<comment type="caution">
    <text evidence="2">The sequence shown here is derived from an EMBL/GenBank/DDBJ whole genome shotgun (WGS) entry which is preliminary data.</text>
</comment>
<organism evidence="2 3">
    <name type="scientific">Trifolium medium</name>
    <dbReference type="NCBI Taxonomy" id="97028"/>
    <lineage>
        <taxon>Eukaryota</taxon>
        <taxon>Viridiplantae</taxon>
        <taxon>Streptophyta</taxon>
        <taxon>Embryophyta</taxon>
        <taxon>Tracheophyta</taxon>
        <taxon>Spermatophyta</taxon>
        <taxon>Magnoliopsida</taxon>
        <taxon>eudicotyledons</taxon>
        <taxon>Gunneridae</taxon>
        <taxon>Pentapetalae</taxon>
        <taxon>rosids</taxon>
        <taxon>fabids</taxon>
        <taxon>Fabales</taxon>
        <taxon>Fabaceae</taxon>
        <taxon>Papilionoideae</taxon>
        <taxon>50 kb inversion clade</taxon>
        <taxon>NPAAA clade</taxon>
        <taxon>Hologalegina</taxon>
        <taxon>IRL clade</taxon>
        <taxon>Trifolieae</taxon>
        <taxon>Trifolium</taxon>
    </lineage>
</organism>
<reference evidence="2 3" key="1">
    <citation type="journal article" date="2018" name="Front. Plant Sci.">
        <title>Red Clover (Trifolium pratense) and Zigzag Clover (T. medium) - A Picture of Genomic Similarities and Differences.</title>
        <authorList>
            <person name="Dluhosova J."/>
            <person name="Istvanek J."/>
            <person name="Nedelnik J."/>
            <person name="Repkova J."/>
        </authorList>
    </citation>
    <scope>NUCLEOTIDE SEQUENCE [LARGE SCALE GENOMIC DNA]</scope>
    <source>
        <strain evidence="3">cv. 10/8</strain>
        <tissue evidence="2">Leaf</tissue>
    </source>
</reference>
<name>A0A392NHU6_9FABA</name>
<dbReference type="InterPro" id="IPR026960">
    <property type="entry name" value="RVT-Znf"/>
</dbReference>
<feature type="non-terminal residue" evidence="2">
    <location>
        <position position="298"/>
    </location>
</feature>
<feature type="domain" description="Reverse transcriptase zinc-binding" evidence="1">
    <location>
        <begin position="55"/>
        <end position="145"/>
    </location>
</feature>
<dbReference type="PANTHER" id="PTHR47074">
    <property type="entry name" value="BNAC02G40300D PROTEIN"/>
    <property type="match status" value="1"/>
</dbReference>
<dbReference type="InterPro" id="IPR052929">
    <property type="entry name" value="RNase_H-like_EbsB-rel"/>
</dbReference>
<evidence type="ECO:0000313" key="2">
    <source>
        <dbReference type="EMBL" id="MCH98064.1"/>
    </source>
</evidence>
<gene>
    <name evidence="2" type="ORF">A2U01_0019063</name>
</gene>
<dbReference type="Pfam" id="PF13966">
    <property type="entry name" value="zf-RVT"/>
    <property type="match status" value="1"/>
</dbReference>
<evidence type="ECO:0000313" key="3">
    <source>
        <dbReference type="Proteomes" id="UP000265520"/>
    </source>
</evidence>
<dbReference type="PANTHER" id="PTHR47074:SF48">
    <property type="entry name" value="POLYNUCLEOTIDYL TRANSFERASE, RIBONUCLEASE H-LIKE SUPERFAMILY PROTEIN"/>
    <property type="match status" value="1"/>
</dbReference>
<evidence type="ECO:0000259" key="1">
    <source>
        <dbReference type="Pfam" id="PF13966"/>
    </source>
</evidence>
<dbReference type="Proteomes" id="UP000265520">
    <property type="component" value="Unassembled WGS sequence"/>
</dbReference>
<proteinExistence type="predicted"/>
<protein>
    <submittedName>
        <fullName evidence="2">Ribonuclease H protein</fullName>
    </submittedName>
</protein>
<sequence length="298" mass="35361">MRVASLSDHQTGMWNHAMLQQLFNAQDIHEIQKIPLNLMHTNDQPIWRCSRRGIYTVRSTYYQLTQVIIDNTHLRVEGNWKKMWKMRVPQKVKLFLWRALRGCLPVRGRLIQKGVQCNNKCPHCEQTEENEWHCFFGCTTVREVWQETDVWHLVRNYIDAASGFIPMIFDMLEEIEEESMAKIVMILWTLWWRRNQKCWNEKTPSVFDVTRRARETRQDWLRVHMKNSSNTRDKNAATSFTWSKPHRGSLKCNIDTACYVEENTYCAGICLGDSHGRFMKAYVRRMVDTPDIAEAEAQ</sequence>
<dbReference type="AlphaFoldDB" id="A0A392NHU6"/>
<dbReference type="EMBL" id="LXQA010036626">
    <property type="protein sequence ID" value="MCH98064.1"/>
    <property type="molecule type" value="Genomic_DNA"/>
</dbReference>